<keyword evidence="4" id="KW-1185">Reference proteome</keyword>
<evidence type="ECO:0000313" key="3">
    <source>
        <dbReference type="EMBL" id="KAH0536460.1"/>
    </source>
</evidence>
<sequence>MTLGQLQEVAMHALSRALRLFSTLGRSWRTVGILFVLANLKNLPLVWHLRFFNGLFTHFYLHPSRLTPKTGPRAIFQPIITTSRSPLLECDYNVHKSNSTYFSDLDVSRTHLIAALMKGGLDSYRERMKKEKGGGKFLIALGAVSCVFRREIAPYEEYEIWSRVLSWDRKWMYIVSHFVRKGAVRPKGYTLQPGRDPKEGRAWWFWRREGVVKEPAEGSRDSSGTSSPSLTTEQQQHLPHGAIFASAISKYVFKQGRLTTPPELVLERSGILPPRPTSSQSPPSSLLGESTVDLAAANDLLSKDEAIIDASLTLEDEDGEWDWARVEKEREKGMLVAEKLVALDLLHSTFTGEEEMALGAF</sequence>
<evidence type="ECO:0000256" key="1">
    <source>
        <dbReference type="ARBA" id="ARBA00038476"/>
    </source>
</evidence>
<dbReference type="OrthoDB" id="265761at2759"/>
<dbReference type="InterPro" id="IPR051490">
    <property type="entry name" value="THEM6_lcsJ_thioesterase"/>
</dbReference>
<dbReference type="InterPro" id="IPR029069">
    <property type="entry name" value="HotDog_dom_sf"/>
</dbReference>
<dbReference type="CDD" id="cd00586">
    <property type="entry name" value="4HBT"/>
    <property type="match status" value="1"/>
</dbReference>
<dbReference type="PANTHER" id="PTHR12475">
    <property type="match status" value="1"/>
</dbReference>
<evidence type="ECO:0000256" key="2">
    <source>
        <dbReference type="SAM" id="MobiDB-lite"/>
    </source>
</evidence>
<comment type="similarity">
    <text evidence="1">Belongs to the lcsJ thioesterase family.</text>
</comment>
<dbReference type="EMBL" id="JAGHQL010000204">
    <property type="protein sequence ID" value="KAH0536460.1"/>
    <property type="molecule type" value="Genomic_DNA"/>
</dbReference>
<reference evidence="3" key="1">
    <citation type="submission" date="2021-03" db="EMBL/GenBank/DDBJ databases">
        <title>Comparative genomics and phylogenomic investigation of the class Geoglossomycetes provide insights into ecological specialization and systematics.</title>
        <authorList>
            <person name="Melie T."/>
            <person name="Pirro S."/>
            <person name="Miller A.N."/>
            <person name="Quandt A."/>
        </authorList>
    </citation>
    <scope>NUCLEOTIDE SEQUENCE</scope>
    <source>
        <strain evidence="3">GBOQ0MN5Z8</strain>
    </source>
</reference>
<gene>
    <name evidence="3" type="ORF">FGG08_006673</name>
</gene>
<evidence type="ECO:0000313" key="4">
    <source>
        <dbReference type="Proteomes" id="UP000698800"/>
    </source>
</evidence>
<feature type="region of interest" description="Disordered" evidence="2">
    <location>
        <begin position="215"/>
        <end position="236"/>
    </location>
</feature>
<feature type="region of interest" description="Disordered" evidence="2">
    <location>
        <begin position="267"/>
        <end position="287"/>
    </location>
</feature>
<name>A0A9P8HXU5_9PEZI</name>
<dbReference type="PANTHER" id="PTHR12475:SF4">
    <property type="entry name" value="PROTEIN THEM6"/>
    <property type="match status" value="1"/>
</dbReference>
<dbReference type="Gene3D" id="3.10.129.10">
    <property type="entry name" value="Hotdog Thioesterase"/>
    <property type="match status" value="1"/>
</dbReference>
<dbReference type="Proteomes" id="UP000698800">
    <property type="component" value="Unassembled WGS sequence"/>
</dbReference>
<evidence type="ECO:0008006" key="5">
    <source>
        <dbReference type="Google" id="ProtNLM"/>
    </source>
</evidence>
<accession>A0A9P8HXU5</accession>
<dbReference type="AlphaFoldDB" id="A0A9P8HXU5"/>
<proteinExistence type="inferred from homology"/>
<dbReference type="SUPFAM" id="SSF54637">
    <property type="entry name" value="Thioesterase/thiol ester dehydrase-isomerase"/>
    <property type="match status" value="1"/>
</dbReference>
<dbReference type="Pfam" id="PF13279">
    <property type="entry name" value="4HBT_2"/>
    <property type="match status" value="1"/>
</dbReference>
<organism evidence="3 4">
    <name type="scientific">Glutinoglossum americanum</name>
    <dbReference type="NCBI Taxonomy" id="1670608"/>
    <lineage>
        <taxon>Eukaryota</taxon>
        <taxon>Fungi</taxon>
        <taxon>Dikarya</taxon>
        <taxon>Ascomycota</taxon>
        <taxon>Pezizomycotina</taxon>
        <taxon>Geoglossomycetes</taxon>
        <taxon>Geoglossales</taxon>
        <taxon>Geoglossaceae</taxon>
        <taxon>Glutinoglossum</taxon>
    </lineage>
</organism>
<comment type="caution">
    <text evidence="3">The sequence shown here is derived from an EMBL/GenBank/DDBJ whole genome shotgun (WGS) entry which is preliminary data.</text>
</comment>
<protein>
    <recommendedName>
        <fullName evidence="5">Capsule polysaccharide biosynthesis protein</fullName>
    </recommendedName>
</protein>
<feature type="compositionally biased region" description="Low complexity" evidence="2">
    <location>
        <begin position="221"/>
        <end position="232"/>
    </location>
</feature>